<keyword evidence="2" id="KW-1185">Reference proteome</keyword>
<sequence>MIWSIAKRFLIATKTPINMVQCPRHCKDLPKDNVEDTEHTYPGLENITVILMLKGNLIVPVSSYSSNKVLTIVPKCKSLSLMGLRQNQSQSSDKSTSIAGWWHTDDLPGLTFA</sequence>
<proteinExistence type="predicted"/>
<name>R7SIZ0_FOMME</name>
<dbReference type="RefSeq" id="XP_007272153.1">
    <property type="nucleotide sequence ID" value="XM_007272091.1"/>
</dbReference>
<evidence type="ECO:0000313" key="1">
    <source>
        <dbReference type="EMBL" id="EJC97584.1"/>
    </source>
</evidence>
<organism evidence="1 2">
    <name type="scientific">Fomitiporia mediterranea (strain MF3/22)</name>
    <name type="common">Grapevine white-rot fungus</name>
    <dbReference type="NCBI Taxonomy" id="694068"/>
    <lineage>
        <taxon>Eukaryota</taxon>
        <taxon>Fungi</taxon>
        <taxon>Dikarya</taxon>
        <taxon>Basidiomycota</taxon>
        <taxon>Agaricomycotina</taxon>
        <taxon>Agaricomycetes</taxon>
        <taxon>Hymenochaetales</taxon>
        <taxon>Hymenochaetaceae</taxon>
        <taxon>Fomitiporia</taxon>
    </lineage>
</organism>
<dbReference type="EMBL" id="JH718010">
    <property type="protein sequence ID" value="EJC97584.1"/>
    <property type="molecule type" value="Genomic_DNA"/>
</dbReference>
<evidence type="ECO:0000313" key="2">
    <source>
        <dbReference type="Proteomes" id="UP000053630"/>
    </source>
</evidence>
<dbReference type="KEGG" id="fme:FOMMEDRAFT_162809"/>
<gene>
    <name evidence="1" type="ORF">FOMMEDRAFT_162809</name>
</gene>
<dbReference type="AlphaFoldDB" id="R7SIZ0"/>
<dbReference type="Proteomes" id="UP000053630">
    <property type="component" value="Unassembled WGS sequence"/>
</dbReference>
<reference evidence="2" key="1">
    <citation type="journal article" date="2012" name="Science">
        <title>The Paleozoic origin of enzymatic lignin decomposition reconstructed from 31 fungal genomes.</title>
        <authorList>
            <person name="Floudas D."/>
            <person name="Binder M."/>
            <person name="Riley R."/>
            <person name="Barry K."/>
            <person name="Blanchette R.A."/>
            <person name="Henrissat B."/>
            <person name="Martinez A.T."/>
            <person name="Otillar R."/>
            <person name="Spatafora J.W."/>
            <person name="Yadav J.S."/>
            <person name="Aerts A."/>
            <person name="Benoit I."/>
            <person name="Boyd A."/>
            <person name="Carlson A."/>
            <person name="Copeland A."/>
            <person name="Coutinho P.M."/>
            <person name="de Vries R.P."/>
            <person name="Ferreira P."/>
            <person name="Findley K."/>
            <person name="Foster B."/>
            <person name="Gaskell J."/>
            <person name="Glotzer D."/>
            <person name="Gorecki P."/>
            <person name="Heitman J."/>
            <person name="Hesse C."/>
            <person name="Hori C."/>
            <person name="Igarashi K."/>
            <person name="Jurgens J.A."/>
            <person name="Kallen N."/>
            <person name="Kersten P."/>
            <person name="Kohler A."/>
            <person name="Kuees U."/>
            <person name="Kumar T.K.A."/>
            <person name="Kuo A."/>
            <person name="LaButti K."/>
            <person name="Larrondo L.F."/>
            <person name="Lindquist E."/>
            <person name="Ling A."/>
            <person name="Lombard V."/>
            <person name="Lucas S."/>
            <person name="Lundell T."/>
            <person name="Martin R."/>
            <person name="McLaughlin D.J."/>
            <person name="Morgenstern I."/>
            <person name="Morin E."/>
            <person name="Murat C."/>
            <person name="Nagy L.G."/>
            <person name="Nolan M."/>
            <person name="Ohm R.A."/>
            <person name="Patyshakuliyeva A."/>
            <person name="Rokas A."/>
            <person name="Ruiz-Duenas F.J."/>
            <person name="Sabat G."/>
            <person name="Salamov A."/>
            <person name="Samejima M."/>
            <person name="Schmutz J."/>
            <person name="Slot J.C."/>
            <person name="St John F."/>
            <person name="Stenlid J."/>
            <person name="Sun H."/>
            <person name="Sun S."/>
            <person name="Syed K."/>
            <person name="Tsang A."/>
            <person name="Wiebenga A."/>
            <person name="Young D."/>
            <person name="Pisabarro A."/>
            <person name="Eastwood D.C."/>
            <person name="Martin F."/>
            <person name="Cullen D."/>
            <person name="Grigoriev I.V."/>
            <person name="Hibbett D.S."/>
        </authorList>
    </citation>
    <scope>NUCLEOTIDE SEQUENCE [LARGE SCALE GENOMIC DNA]</scope>
    <source>
        <strain evidence="2">MF3/22</strain>
    </source>
</reference>
<dbReference type="GeneID" id="18675910"/>
<accession>R7SIZ0</accession>
<protein>
    <submittedName>
        <fullName evidence="1">Uncharacterized protein</fullName>
    </submittedName>
</protein>